<proteinExistence type="predicted"/>
<dbReference type="Pfam" id="PF00929">
    <property type="entry name" value="RNase_T"/>
    <property type="match status" value="1"/>
</dbReference>
<dbReference type="FunFam" id="3.30.420.10:FF:000045">
    <property type="entry name" value="3'-5' exonuclease DinG"/>
    <property type="match status" value="1"/>
</dbReference>
<dbReference type="GO" id="GO:0003676">
    <property type="term" value="F:nucleic acid binding"/>
    <property type="evidence" value="ECO:0007669"/>
    <property type="project" value="InterPro"/>
</dbReference>
<dbReference type="OrthoDB" id="9803913at2"/>
<sequence length="210" mass="23078">MLADSIAVLDFETTGMSPAQQARATEIGVVIVEDGRIVARYQSLMNSGAWVPPFIEQLTGISNAMLRTAPPAAQVMQEVAEFVGERPLLAHNASFDQKFWDAELALISRQRVQPFACSLLLSRRLLPLAPSHKLGNLNRWAGLPDTGKAHRALADAEMAANLTCFMATLLRERHGIAEISHELLCTLQRVPAAKMAQALQNLREHNFSRA</sequence>
<dbReference type="CDD" id="cd06127">
    <property type="entry name" value="DEDDh"/>
    <property type="match status" value="1"/>
</dbReference>
<dbReference type="AlphaFoldDB" id="A0A4V4R8A5"/>
<accession>A0A4V4R8A5</accession>
<reference evidence="6 7" key="1">
    <citation type="submission" date="2018-10" db="EMBL/GenBank/DDBJ databases">
        <title>Pseudomonas leptonychotis sp. nov., isolated from Weddell seals in Antarctica.</title>
        <authorList>
            <person name="Novakova D."/>
            <person name="Svec P."/>
            <person name="Kralova S."/>
            <person name="Kristofova L."/>
            <person name="Zeman M."/>
            <person name="Pantucek R."/>
            <person name="Maslanova I."/>
            <person name="Sedlacek I."/>
        </authorList>
    </citation>
    <scope>NUCLEOTIDE SEQUENCE [LARGE SCALE GENOMIC DNA]</scope>
    <source>
        <strain evidence="6 7">CCM 8849</strain>
    </source>
</reference>
<dbReference type="InterPro" id="IPR036397">
    <property type="entry name" value="RNaseH_sf"/>
</dbReference>
<evidence type="ECO:0000256" key="4">
    <source>
        <dbReference type="ARBA" id="ARBA00026073"/>
    </source>
</evidence>
<protein>
    <submittedName>
        <fullName evidence="6">3'-5' exonuclease</fullName>
    </submittedName>
</protein>
<keyword evidence="1" id="KW-0540">Nuclease</keyword>
<dbReference type="EMBL" id="RFLV01000001">
    <property type="protein sequence ID" value="TIH09774.1"/>
    <property type="molecule type" value="Genomic_DNA"/>
</dbReference>
<dbReference type="Proteomes" id="UP000307541">
    <property type="component" value="Unassembled WGS sequence"/>
</dbReference>
<dbReference type="RefSeq" id="WP_136663072.1">
    <property type="nucleotide sequence ID" value="NZ_RFLV01000001.1"/>
</dbReference>
<dbReference type="PANTHER" id="PTHR30231:SF37">
    <property type="entry name" value="EXODEOXYRIBONUCLEASE 10"/>
    <property type="match status" value="1"/>
</dbReference>
<dbReference type="SUPFAM" id="SSF53098">
    <property type="entry name" value="Ribonuclease H-like"/>
    <property type="match status" value="1"/>
</dbReference>
<evidence type="ECO:0000259" key="5">
    <source>
        <dbReference type="SMART" id="SM00479"/>
    </source>
</evidence>
<dbReference type="GO" id="GO:0005829">
    <property type="term" value="C:cytosol"/>
    <property type="evidence" value="ECO:0007669"/>
    <property type="project" value="TreeGrafter"/>
</dbReference>
<name>A0A4V4R8A5_9PSED</name>
<evidence type="ECO:0000256" key="1">
    <source>
        <dbReference type="ARBA" id="ARBA00022722"/>
    </source>
</evidence>
<feature type="domain" description="Exonuclease" evidence="5">
    <location>
        <begin position="5"/>
        <end position="172"/>
    </location>
</feature>
<dbReference type="InterPro" id="IPR013520">
    <property type="entry name" value="Ribonucl_H"/>
</dbReference>
<dbReference type="InterPro" id="IPR012337">
    <property type="entry name" value="RNaseH-like_sf"/>
</dbReference>
<evidence type="ECO:0000256" key="2">
    <source>
        <dbReference type="ARBA" id="ARBA00022839"/>
    </source>
</evidence>
<keyword evidence="2 6" id="KW-0378">Hydrolase</keyword>
<organism evidence="6 7">
    <name type="scientific">Pseudomonas leptonychotis</name>
    <dbReference type="NCBI Taxonomy" id="2448482"/>
    <lineage>
        <taxon>Bacteria</taxon>
        <taxon>Pseudomonadati</taxon>
        <taxon>Pseudomonadota</taxon>
        <taxon>Gammaproteobacteria</taxon>
        <taxon>Pseudomonadales</taxon>
        <taxon>Pseudomonadaceae</taxon>
        <taxon>Pseudomonas</taxon>
    </lineage>
</organism>
<comment type="function">
    <text evidence="3">DNA polymerase III is a complex, multichain enzyme responsible for most of the replicative synthesis in bacteria. The epsilon subunit contain the editing function and is a proofreading 3'-5' exonuclease.</text>
</comment>
<dbReference type="PANTHER" id="PTHR30231">
    <property type="entry name" value="DNA POLYMERASE III SUBUNIT EPSILON"/>
    <property type="match status" value="1"/>
</dbReference>
<keyword evidence="2 6" id="KW-0269">Exonuclease</keyword>
<comment type="subunit">
    <text evidence="4">DNA polymerase III contains a core (composed of alpha, epsilon and theta chains) that associates with a tau subunit. This core dimerizes to form the POLIII' complex. PolIII' associates with the gamma complex (composed of gamma, delta, delta', psi and chi chains) and with the beta chain to form the complete DNA polymerase III complex.</text>
</comment>
<dbReference type="Gene3D" id="3.30.420.10">
    <property type="entry name" value="Ribonuclease H-like superfamily/Ribonuclease H"/>
    <property type="match status" value="1"/>
</dbReference>
<evidence type="ECO:0000256" key="3">
    <source>
        <dbReference type="ARBA" id="ARBA00025483"/>
    </source>
</evidence>
<dbReference type="SMART" id="SM00479">
    <property type="entry name" value="EXOIII"/>
    <property type="match status" value="1"/>
</dbReference>
<evidence type="ECO:0000313" key="7">
    <source>
        <dbReference type="Proteomes" id="UP000307541"/>
    </source>
</evidence>
<dbReference type="GO" id="GO:0008408">
    <property type="term" value="F:3'-5' exonuclease activity"/>
    <property type="evidence" value="ECO:0007669"/>
    <property type="project" value="TreeGrafter"/>
</dbReference>
<dbReference type="GO" id="GO:0045004">
    <property type="term" value="P:DNA replication proofreading"/>
    <property type="evidence" value="ECO:0007669"/>
    <property type="project" value="TreeGrafter"/>
</dbReference>
<comment type="caution">
    <text evidence="6">The sequence shown here is derived from an EMBL/GenBank/DDBJ whole genome shotgun (WGS) entry which is preliminary data.</text>
</comment>
<evidence type="ECO:0000313" key="6">
    <source>
        <dbReference type="EMBL" id="TIH09774.1"/>
    </source>
</evidence>
<gene>
    <name evidence="6" type="ORF">D8779_03495</name>
</gene>
<keyword evidence="7" id="KW-1185">Reference proteome</keyword>